<dbReference type="HOGENOM" id="CLU_735657_0_0_1"/>
<dbReference type="Proteomes" id="UP000019471">
    <property type="component" value="Unassembled WGS sequence"/>
</dbReference>
<feature type="coiled-coil region" evidence="1">
    <location>
        <begin position="184"/>
        <end position="218"/>
    </location>
</feature>
<name>W9VZI5_9EURO</name>
<gene>
    <name evidence="3" type="ORF">A1O5_12039</name>
</gene>
<dbReference type="RefSeq" id="XP_007750798.1">
    <property type="nucleotide sequence ID" value="XM_007752608.1"/>
</dbReference>
<dbReference type="AlphaFoldDB" id="W9VZI5"/>
<feature type="region of interest" description="Disordered" evidence="2">
    <location>
        <begin position="1"/>
        <end position="28"/>
    </location>
</feature>
<keyword evidence="4" id="KW-1185">Reference proteome</keyword>
<feature type="region of interest" description="Disordered" evidence="2">
    <location>
        <begin position="114"/>
        <end position="173"/>
    </location>
</feature>
<feature type="region of interest" description="Disordered" evidence="2">
    <location>
        <begin position="73"/>
        <end position="99"/>
    </location>
</feature>
<reference evidence="3 4" key="1">
    <citation type="submission" date="2013-03" db="EMBL/GenBank/DDBJ databases">
        <title>The Genome Sequence of Cladophialophora psammophila CBS 110553.</title>
        <authorList>
            <consortium name="The Broad Institute Genomics Platform"/>
            <person name="Cuomo C."/>
            <person name="de Hoog S."/>
            <person name="Gorbushina A."/>
            <person name="Walker B."/>
            <person name="Young S.K."/>
            <person name="Zeng Q."/>
            <person name="Gargeya S."/>
            <person name="Fitzgerald M."/>
            <person name="Haas B."/>
            <person name="Abouelleil A."/>
            <person name="Allen A.W."/>
            <person name="Alvarado L."/>
            <person name="Arachchi H.M."/>
            <person name="Berlin A.M."/>
            <person name="Chapman S.B."/>
            <person name="Gainer-Dewar J."/>
            <person name="Goldberg J."/>
            <person name="Griggs A."/>
            <person name="Gujja S."/>
            <person name="Hansen M."/>
            <person name="Howarth C."/>
            <person name="Imamovic A."/>
            <person name="Ireland A."/>
            <person name="Larimer J."/>
            <person name="McCowan C."/>
            <person name="Murphy C."/>
            <person name="Pearson M."/>
            <person name="Poon T.W."/>
            <person name="Priest M."/>
            <person name="Roberts A."/>
            <person name="Saif S."/>
            <person name="Shea T."/>
            <person name="Sisk P."/>
            <person name="Sykes S."/>
            <person name="Wortman J."/>
            <person name="Nusbaum C."/>
            <person name="Birren B."/>
        </authorList>
    </citation>
    <scope>NUCLEOTIDE SEQUENCE [LARGE SCALE GENOMIC DNA]</scope>
    <source>
        <strain evidence="3 4">CBS 110553</strain>
    </source>
</reference>
<evidence type="ECO:0000313" key="4">
    <source>
        <dbReference type="Proteomes" id="UP000019471"/>
    </source>
</evidence>
<feature type="compositionally biased region" description="Basic residues" evidence="2">
    <location>
        <begin position="73"/>
        <end position="84"/>
    </location>
</feature>
<protein>
    <submittedName>
        <fullName evidence="3">Uncharacterized protein</fullName>
    </submittedName>
</protein>
<comment type="caution">
    <text evidence="3">The sequence shown here is derived from an EMBL/GenBank/DDBJ whole genome shotgun (WGS) entry which is preliminary data.</text>
</comment>
<feature type="compositionally biased region" description="Low complexity" evidence="2">
    <location>
        <begin position="132"/>
        <end position="149"/>
    </location>
</feature>
<keyword evidence="1" id="KW-0175">Coiled coil</keyword>
<dbReference type="OrthoDB" id="4121300at2759"/>
<organism evidence="3 4">
    <name type="scientific">Cladophialophora psammophila CBS 110553</name>
    <dbReference type="NCBI Taxonomy" id="1182543"/>
    <lineage>
        <taxon>Eukaryota</taxon>
        <taxon>Fungi</taxon>
        <taxon>Dikarya</taxon>
        <taxon>Ascomycota</taxon>
        <taxon>Pezizomycotina</taxon>
        <taxon>Eurotiomycetes</taxon>
        <taxon>Chaetothyriomycetidae</taxon>
        <taxon>Chaetothyriales</taxon>
        <taxon>Herpotrichiellaceae</taxon>
        <taxon>Cladophialophora</taxon>
    </lineage>
</organism>
<feature type="compositionally biased region" description="Gly residues" evidence="2">
    <location>
        <begin position="155"/>
        <end position="171"/>
    </location>
</feature>
<dbReference type="EMBL" id="AMGX01000030">
    <property type="protein sequence ID" value="EXJ61247.1"/>
    <property type="molecule type" value="Genomic_DNA"/>
</dbReference>
<accession>W9VZI5</accession>
<sequence>MEHRSVSNLDELEQLVPPRRAAPDSIRQIQRPQLGQLVSEMAMGVELPRKRIGLTPVARDKFGVPILMSNRAAKKVGTRRRRAQGHTEPPHTRFPASIAPWPLPVPLSVPAPAVFSAESPQPKGDRRDKSNRNSNDNDSGNNNAATAGGVQAREPGGGGSESGETNGGQRGHAGKLTLVSAGQLEDLRADLIQSARENSDLRHKVDMLERKLARAEDQRETYWACGVEWARREKGLRSELEHWRAQAEVATKRGSAVEGAATYGFVGVRGFGGRDKLDEGQGHGPGLGLQFEIGFDAEDSGTDFDTGFDADFGTDFGADPGLFTAAGGGEELDKERGAMLWMD</sequence>
<evidence type="ECO:0000256" key="2">
    <source>
        <dbReference type="SAM" id="MobiDB-lite"/>
    </source>
</evidence>
<dbReference type="GeneID" id="19196725"/>
<evidence type="ECO:0000256" key="1">
    <source>
        <dbReference type="SAM" id="Coils"/>
    </source>
</evidence>
<evidence type="ECO:0000313" key="3">
    <source>
        <dbReference type="EMBL" id="EXJ61247.1"/>
    </source>
</evidence>
<proteinExistence type="predicted"/>